<name>A0A1V1NRC0_9BACT</name>
<protein>
    <recommendedName>
        <fullName evidence="3">Virulence protein</fullName>
    </recommendedName>
</protein>
<sequence>MHFAIHGNTAAELIMQRADSAKINMGLTSWENSPSGKIVKTDVSIAKNYLTKEELDSLGRIVNAYLDLAEERAKRKIPMTMEDWAERLDMFLEFDDREILKNSGKVSAKIAKNHAESKYEKYRIIQDRLFESDFDRVLKQLKQKD</sequence>
<proteinExistence type="predicted"/>
<dbReference type="Pfam" id="PF13310">
    <property type="entry name" value="Virulence_RhuM"/>
    <property type="match status" value="1"/>
</dbReference>
<reference evidence="2" key="1">
    <citation type="submission" date="2012-11" db="EMBL/GenBank/DDBJ databases">
        <authorList>
            <person name="Lucero-Rivera Y.E."/>
            <person name="Tovar-Ramirez D."/>
        </authorList>
    </citation>
    <scope>NUCLEOTIDE SEQUENCE [LARGE SCALE GENOMIC DNA]</scope>
    <source>
        <strain evidence="2">Araruama</strain>
    </source>
</reference>
<gene>
    <name evidence="1" type="ORF">OMM_14897</name>
</gene>
<evidence type="ECO:0000313" key="1">
    <source>
        <dbReference type="EMBL" id="ETR65046.1"/>
    </source>
</evidence>
<comment type="caution">
    <text evidence="1">The sequence shown here is derived from an EMBL/GenBank/DDBJ whole genome shotgun (WGS) entry which is preliminary data.</text>
</comment>
<evidence type="ECO:0000313" key="2">
    <source>
        <dbReference type="Proteomes" id="UP000189670"/>
    </source>
</evidence>
<dbReference type="PANTHER" id="PTHR35810">
    <property type="entry name" value="CYTOPLASMIC PROTEIN-RELATED"/>
    <property type="match status" value="1"/>
</dbReference>
<dbReference type="PANTHER" id="PTHR35810:SF1">
    <property type="entry name" value="CYTOPLASMIC PROTEIN"/>
    <property type="match status" value="1"/>
</dbReference>
<dbReference type="EMBL" id="ATBP01003274">
    <property type="protein sequence ID" value="ETR65046.1"/>
    <property type="molecule type" value="Genomic_DNA"/>
</dbReference>
<organism evidence="1 2">
    <name type="scientific">Candidatus Magnetoglobus multicellularis str. Araruama</name>
    <dbReference type="NCBI Taxonomy" id="890399"/>
    <lineage>
        <taxon>Bacteria</taxon>
        <taxon>Pseudomonadati</taxon>
        <taxon>Thermodesulfobacteriota</taxon>
        <taxon>Desulfobacteria</taxon>
        <taxon>Desulfobacterales</taxon>
        <taxon>Desulfobacteraceae</taxon>
        <taxon>Candidatus Magnetoglobus</taxon>
    </lineage>
</organism>
<dbReference type="InterPro" id="IPR011204">
    <property type="entry name" value="Virulence_RhuM-like"/>
</dbReference>
<accession>A0A1V1NRC0</accession>
<dbReference type="AlphaFoldDB" id="A0A1V1NRC0"/>
<evidence type="ECO:0008006" key="3">
    <source>
        <dbReference type="Google" id="ProtNLM"/>
    </source>
</evidence>
<dbReference type="Proteomes" id="UP000189670">
    <property type="component" value="Unassembled WGS sequence"/>
</dbReference>